<evidence type="ECO:0000256" key="1">
    <source>
        <dbReference type="ARBA" id="ARBA00006611"/>
    </source>
</evidence>
<dbReference type="SUPFAM" id="SSF52540">
    <property type="entry name" value="P-loop containing nucleoside triphosphate hydrolases"/>
    <property type="match status" value="1"/>
</dbReference>
<dbReference type="PANTHER" id="PTHR30258">
    <property type="entry name" value="TYPE II SECRETION SYSTEM PROTEIN GSPE-RELATED"/>
    <property type="match status" value="1"/>
</dbReference>
<dbReference type="Pfam" id="PF05157">
    <property type="entry name" value="MshEN"/>
    <property type="match status" value="1"/>
</dbReference>
<dbReference type="SMART" id="SM00382">
    <property type="entry name" value="AAA"/>
    <property type="match status" value="1"/>
</dbReference>
<dbReference type="Gene3D" id="3.30.450.90">
    <property type="match status" value="1"/>
</dbReference>
<dbReference type="Pfam" id="PF00437">
    <property type="entry name" value="T2SSE"/>
    <property type="match status" value="1"/>
</dbReference>
<evidence type="ECO:0000313" key="5">
    <source>
        <dbReference type="EMBL" id="MDQ0188303.1"/>
    </source>
</evidence>
<dbReference type="PANTHER" id="PTHR30258:SF29">
    <property type="entry name" value="MSHA PILUS ASSEMBLY ATPASE MSHE"/>
    <property type="match status" value="1"/>
</dbReference>
<dbReference type="RefSeq" id="WP_274455709.1">
    <property type="nucleotide sequence ID" value="NZ_CP067097.1"/>
</dbReference>
<sequence>MARKRVGDLLLSAGAITEAELREALLMQREKRLKLGDTLVALGYLDEADLIEALERQSGIQHVDLTLEEVDPSVLQLVPEELARKHVVLPIRQAHGRLLVAMADPFDYYAVDDLQMVTKQAVQPLIGGRKQIELYIDRLYHEEGPPAEAHRDEGAAVSTPAGDLDAPVVRLVNQLLHRAIAEHASDIHVEPTGEDVRVRFRVDGQLALEQTVPAALHSPLLARIKVMAGLDIADKRLPQDGRLHLEDRPDVDVRVSTLPTVFGEKAVLRILDRSQSLLDVKSLALSPANEARLARMTRNTSGMVLITGPTGSGKTTTLYALLKAQNTVQRNIVTIEDPVEYQLPGTNQTQVNPAIGYTFSRGLRAILRQDPDVVMVGEIRDEETAEIAIRGALTGHFMMSTMHTPDAPSAVLRLTDMGVEPYLVAASLVGVMGQRLIRQVCPDCRHPAVLTDLERAYLEREHFAPVDSFVTGAGCARCRFTGYRGRLAIHEFLVFDEEFRRYTLERATQREFRARMNALGYHSLAWDGLEKAAAGLTTVDEVLRATLRE</sequence>
<accession>A0ABT9XDC6</accession>
<keyword evidence="3" id="KW-0067">ATP-binding</keyword>
<dbReference type="Gene3D" id="3.30.300.160">
    <property type="entry name" value="Type II secretion system, protein E, N-terminal domain"/>
    <property type="match status" value="1"/>
</dbReference>
<keyword evidence="6" id="KW-1185">Reference proteome</keyword>
<dbReference type="InterPro" id="IPR027417">
    <property type="entry name" value="P-loop_NTPase"/>
</dbReference>
<evidence type="ECO:0000313" key="6">
    <source>
        <dbReference type="Proteomes" id="UP001232973"/>
    </source>
</evidence>
<dbReference type="PROSITE" id="PS00662">
    <property type="entry name" value="T2SP_E"/>
    <property type="match status" value="1"/>
</dbReference>
<name>A0ABT9XDC6_9BACL</name>
<dbReference type="CDD" id="cd01129">
    <property type="entry name" value="PulE-GspE-like"/>
    <property type="match status" value="1"/>
</dbReference>
<protein>
    <submittedName>
        <fullName evidence="5">Type IV pilus assembly protein PilB</fullName>
    </submittedName>
</protein>
<feature type="domain" description="Bacterial type II secretion system protein E" evidence="4">
    <location>
        <begin position="367"/>
        <end position="381"/>
    </location>
</feature>
<keyword evidence="2" id="KW-0547">Nucleotide-binding</keyword>
<dbReference type="InterPro" id="IPR007831">
    <property type="entry name" value="T2SS_GspE_N"/>
</dbReference>
<dbReference type="InterPro" id="IPR001482">
    <property type="entry name" value="T2SS/T4SS_dom"/>
</dbReference>
<dbReference type="Gene3D" id="3.40.50.300">
    <property type="entry name" value="P-loop containing nucleotide triphosphate hydrolases"/>
    <property type="match status" value="1"/>
</dbReference>
<dbReference type="InterPro" id="IPR037257">
    <property type="entry name" value="T2SS_E_N_sf"/>
</dbReference>
<evidence type="ECO:0000256" key="3">
    <source>
        <dbReference type="ARBA" id="ARBA00022840"/>
    </source>
</evidence>
<dbReference type="EMBL" id="JAUSTP010000001">
    <property type="protein sequence ID" value="MDQ0188303.1"/>
    <property type="molecule type" value="Genomic_DNA"/>
</dbReference>
<dbReference type="InterPro" id="IPR003593">
    <property type="entry name" value="AAA+_ATPase"/>
</dbReference>
<reference evidence="5 6" key="1">
    <citation type="submission" date="2023-07" db="EMBL/GenBank/DDBJ databases">
        <title>Genomic Encyclopedia of Type Strains, Phase IV (KMG-IV): sequencing the most valuable type-strain genomes for metagenomic binning, comparative biology and taxonomic classification.</title>
        <authorList>
            <person name="Goeker M."/>
        </authorList>
    </citation>
    <scope>NUCLEOTIDE SEQUENCE [LARGE SCALE GENOMIC DNA]</scope>
    <source>
        <strain evidence="5 6">DSM 4006</strain>
    </source>
</reference>
<gene>
    <name evidence="5" type="ORF">J2S03_000107</name>
</gene>
<dbReference type="SUPFAM" id="SSF160246">
    <property type="entry name" value="EspE N-terminal domain-like"/>
    <property type="match status" value="1"/>
</dbReference>
<evidence type="ECO:0000256" key="2">
    <source>
        <dbReference type="ARBA" id="ARBA00022741"/>
    </source>
</evidence>
<comment type="similarity">
    <text evidence="1">Belongs to the GSP E family.</text>
</comment>
<proteinExistence type="inferred from homology"/>
<dbReference type="Proteomes" id="UP001232973">
    <property type="component" value="Unassembled WGS sequence"/>
</dbReference>
<evidence type="ECO:0000259" key="4">
    <source>
        <dbReference type="PROSITE" id="PS00662"/>
    </source>
</evidence>
<organism evidence="5 6">
    <name type="scientific">Alicyclobacillus cycloheptanicus</name>
    <dbReference type="NCBI Taxonomy" id="1457"/>
    <lineage>
        <taxon>Bacteria</taxon>
        <taxon>Bacillati</taxon>
        <taxon>Bacillota</taxon>
        <taxon>Bacilli</taxon>
        <taxon>Bacillales</taxon>
        <taxon>Alicyclobacillaceae</taxon>
        <taxon>Alicyclobacillus</taxon>
    </lineage>
</organism>
<comment type="caution">
    <text evidence="5">The sequence shown here is derived from an EMBL/GenBank/DDBJ whole genome shotgun (WGS) entry which is preliminary data.</text>
</comment>